<feature type="transmembrane region" description="Helical" evidence="7">
    <location>
        <begin position="163"/>
        <end position="181"/>
    </location>
</feature>
<dbReference type="GO" id="GO:0016020">
    <property type="term" value="C:membrane"/>
    <property type="evidence" value="ECO:0007669"/>
    <property type="project" value="UniProtKB-SubCell"/>
</dbReference>
<evidence type="ECO:0000256" key="3">
    <source>
        <dbReference type="ARBA" id="ARBA00022692"/>
    </source>
</evidence>
<comment type="subcellular location">
    <subcellularLocation>
        <location evidence="1">Membrane</location>
    </subcellularLocation>
</comment>
<proteinExistence type="predicted"/>
<reference evidence="9 10" key="1">
    <citation type="journal article" date="2024" name="Nat. Commun.">
        <title>Phylogenomics reveals the evolutionary origins of lichenization in chlorophyte algae.</title>
        <authorList>
            <person name="Puginier C."/>
            <person name="Libourel C."/>
            <person name="Otte J."/>
            <person name="Skaloud P."/>
            <person name="Haon M."/>
            <person name="Grisel S."/>
            <person name="Petersen M."/>
            <person name="Berrin J.G."/>
            <person name="Delaux P.M."/>
            <person name="Dal Grande F."/>
            <person name="Keller J."/>
        </authorList>
    </citation>
    <scope>NUCLEOTIDE SEQUENCE [LARGE SCALE GENOMIC DNA]</scope>
    <source>
        <strain evidence="9 10">SAG 2043</strain>
    </source>
</reference>
<keyword evidence="6 7" id="KW-0472">Membrane</keyword>
<feature type="transmembrane region" description="Helical" evidence="7">
    <location>
        <begin position="363"/>
        <end position="384"/>
    </location>
</feature>
<evidence type="ECO:0000256" key="2">
    <source>
        <dbReference type="ARBA" id="ARBA00022448"/>
    </source>
</evidence>
<feature type="transmembrane region" description="Helical" evidence="7">
    <location>
        <begin position="317"/>
        <end position="342"/>
    </location>
</feature>
<feature type="transmembrane region" description="Helical" evidence="7">
    <location>
        <begin position="276"/>
        <end position="297"/>
    </location>
</feature>
<keyword evidence="3 7" id="KW-0812">Transmembrane</keyword>
<keyword evidence="4" id="KW-0029">Amino-acid transport</keyword>
<feature type="transmembrane region" description="Helical" evidence="7">
    <location>
        <begin position="78"/>
        <end position="101"/>
    </location>
</feature>
<accession>A0AAW1PBV4</accession>
<feature type="transmembrane region" description="Helical" evidence="7">
    <location>
        <begin position="390"/>
        <end position="414"/>
    </location>
</feature>
<dbReference type="EMBL" id="JALJOR010000013">
    <property type="protein sequence ID" value="KAK9806916.1"/>
    <property type="molecule type" value="Genomic_DNA"/>
</dbReference>
<protein>
    <recommendedName>
        <fullName evidence="8">Amino acid transporter transmembrane domain-containing protein</fullName>
    </recommendedName>
</protein>
<sequence length="460" mass="49926">MASAEPAKGTKNLAEAQCGLDPGQQVNGKLDVEYKLPITGDRTAKWWYSAFHNVTAMVGAGVLGLPSAMVYLGWGPGVFVMVLSWVVTLYTLWQLCAMHELPGHRFNRYHELGQHAFGRKAGLWIVIPFQLIVMVGLGIVYSVTGGQSMRAVYQMTCGEPNCTPFGLSAWIVVFAAIQLILCQGPNFNSLRFVSLSAAVMSLSYSTIAIAASIAYGKADNVEYNLNGFSTAAGVFGVFNSLGTIAFAYGGHNVVLEIQACMPSPPATFKPMMRGVYIAYIIVAWCYFGVAFAGYWAFGNKVADNVLLTMVGGSGGHGIAPTWVLVMADLMVLIHVCGSYQVYSMPVFDMIETMLVSRGISNGWFCRLIYRSLYVCFSAFVAISIPFFGSLLGFLGAFAFAPTTFWLPPLIYLIVVKPPLRSWHTLASWFCIAFGMLIMVLGAVGGMRGIINSASGFTFYQ</sequence>
<evidence type="ECO:0000313" key="9">
    <source>
        <dbReference type="EMBL" id="KAK9806916.1"/>
    </source>
</evidence>
<feature type="domain" description="Amino acid transporter transmembrane" evidence="8">
    <location>
        <begin position="43"/>
        <end position="444"/>
    </location>
</feature>
<gene>
    <name evidence="9" type="ORF">WJX72_007358</name>
</gene>
<organism evidence="9 10">
    <name type="scientific">[Myrmecia] bisecta</name>
    <dbReference type="NCBI Taxonomy" id="41462"/>
    <lineage>
        <taxon>Eukaryota</taxon>
        <taxon>Viridiplantae</taxon>
        <taxon>Chlorophyta</taxon>
        <taxon>core chlorophytes</taxon>
        <taxon>Trebouxiophyceae</taxon>
        <taxon>Trebouxiales</taxon>
        <taxon>Trebouxiaceae</taxon>
        <taxon>Myrmecia</taxon>
    </lineage>
</organism>
<dbReference type="InterPro" id="IPR013057">
    <property type="entry name" value="AA_transpt_TM"/>
</dbReference>
<evidence type="ECO:0000256" key="5">
    <source>
        <dbReference type="ARBA" id="ARBA00022989"/>
    </source>
</evidence>
<feature type="transmembrane region" description="Helical" evidence="7">
    <location>
        <begin position="426"/>
        <end position="450"/>
    </location>
</feature>
<dbReference type="AlphaFoldDB" id="A0AAW1PBV4"/>
<evidence type="ECO:0000313" key="10">
    <source>
        <dbReference type="Proteomes" id="UP001489004"/>
    </source>
</evidence>
<evidence type="ECO:0000256" key="6">
    <source>
        <dbReference type="ARBA" id="ARBA00023136"/>
    </source>
</evidence>
<dbReference type="Gene3D" id="1.20.1740.10">
    <property type="entry name" value="Amino acid/polyamine transporter I"/>
    <property type="match status" value="1"/>
</dbReference>
<keyword evidence="10" id="KW-1185">Reference proteome</keyword>
<keyword evidence="5 7" id="KW-1133">Transmembrane helix</keyword>
<name>A0AAW1PBV4_9CHLO</name>
<dbReference type="PANTHER" id="PTHR48017">
    <property type="entry name" value="OS05G0424000 PROTEIN-RELATED"/>
    <property type="match status" value="1"/>
</dbReference>
<evidence type="ECO:0000259" key="8">
    <source>
        <dbReference type="Pfam" id="PF01490"/>
    </source>
</evidence>
<evidence type="ECO:0000256" key="7">
    <source>
        <dbReference type="SAM" id="Phobius"/>
    </source>
</evidence>
<feature type="transmembrane region" description="Helical" evidence="7">
    <location>
        <begin position="121"/>
        <end position="143"/>
    </location>
</feature>
<evidence type="ECO:0000256" key="4">
    <source>
        <dbReference type="ARBA" id="ARBA00022970"/>
    </source>
</evidence>
<keyword evidence="2" id="KW-0813">Transport</keyword>
<comment type="caution">
    <text evidence="9">The sequence shown here is derived from an EMBL/GenBank/DDBJ whole genome shotgun (WGS) entry which is preliminary data.</text>
</comment>
<feature type="transmembrane region" description="Helical" evidence="7">
    <location>
        <begin position="235"/>
        <end position="255"/>
    </location>
</feature>
<evidence type="ECO:0000256" key="1">
    <source>
        <dbReference type="ARBA" id="ARBA00004370"/>
    </source>
</evidence>
<dbReference type="Proteomes" id="UP001489004">
    <property type="component" value="Unassembled WGS sequence"/>
</dbReference>
<feature type="transmembrane region" description="Helical" evidence="7">
    <location>
        <begin position="50"/>
        <end position="72"/>
    </location>
</feature>
<dbReference type="GO" id="GO:0006865">
    <property type="term" value="P:amino acid transport"/>
    <property type="evidence" value="ECO:0007669"/>
    <property type="project" value="UniProtKB-KW"/>
</dbReference>
<dbReference type="Pfam" id="PF01490">
    <property type="entry name" value="Aa_trans"/>
    <property type="match status" value="1"/>
</dbReference>
<feature type="transmembrane region" description="Helical" evidence="7">
    <location>
        <begin position="193"/>
        <end position="215"/>
    </location>
</feature>